<dbReference type="Proteomes" id="UP000223071">
    <property type="component" value="Unassembled WGS sequence"/>
</dbReference>
<organism evidence="1 2">
    <name type="scientific">Tepidiforma thermophila (strain KCTC 52669 / CGMCC 1.13589 / G233)</name>
    <dbReference type="NCBI Taxonomy" id="2761530"/>
    <lineage>
        <taxon>Bacteria</taxon>
        <taxon>Bacillati</taxon>
        <taxon>Chloroflexota</taxon>
        <taxon>Tepidiformia</taxon>
        <taxon>Tepidiformales</taxon>
        <taxon>Tepidiformaceae</taxon>
        <taxon>Tepidiforma</taxon>
    </lineage>
</organism>
<proteinExistence type="predicted"/>
<dbReference type="SUPFAM" id="SSF52540">
    <property type="entry name" value="P-loop containing nucleoside triphosphate hydrolases"/>
    <property type="match status" value="1"/>
</dbReference>
<dbReference type="Pfam" id="PF13177">
    <property type="entry name" value="DNA_pol3_delta2"/>
    <property type="match status" value="1"/>
</dbReference>
<accession>A0A2A9HCH8</accession>
<comment type="caution">
    <text evidence="1">The sequence shown here is derived from an EMBL/GenBank/DDBJ whole genome shotgun (WGS) entry which is preliminary data.</text>
</comment>
<dbReference type="AlphaFoldDB" id="A0A2A9HCH8"/>
<evidence type="ECO:0000313" key="2">
    <source>
        <dbReference type="Proteomes" id="UP000223071"/>
    </source>
</evidence>
<dbReference type="PANTHER" id="PTHR11669">
    <property type="entry name" value="REPLICATION FACTOR C / DNA POLYMERASE III GAMMA-TAU SUBUNIT"/>
    <property type="match status" value="1"/>
</dbReference>
<dbReference type="GO" id="GO:0006261">
    <property type="term" value="P:DNA-templated DNA replication"/>
    <property type="evidence" value="ECO:0007669"/>
    <property type="project" value="TreeGrafter"/>
</dbReference>
<sequence>MTFGRVRPVQRSNIAKVIVKIPRQRTAPGLLAPVPPLRPGRYAGDMEQVIGHADLRRELAALAASPEPPHALLFAGPESTGRAVLARYLAMLLNCEALHPPPAAGASLFGDALPPAASAPGEPCGACRACRLILEGAHPDVITVAPGDTLCRPREGESHPAHPDSADIRICQVRGITELVARYPFEARTRVIIIDPADRLALYAAPALLKTLEEPPGHTVFVLVTAAPDRLLETIISRCRRIDVRPVARAEIEAGLLARGVDPRIAAEAAAAARGRPGRALAFVADPDLMGQRSRILERCAQLAAAGIPARFDYARTLAERWRGDQAAVRFELECWEAFWEERLRRAAASGAREELAGPLEALRAVAAAREHLLANVQARPAFDLMLLRFPRVTLEPSTEEELPAHA</sequence>
<dbReference type="PANTHER" id="PTHR11669:SF8">
    <property type="entry name" value="DNA POLYMERASE III SUBUNIT DELTA"/>
    <property type="match status" value="1"/>
</dbReference>
<dbReference type="InterPro" id="IPR027417">
    <property type="entry name" value="P-loop_NTPase"/>
</dbReference>
<dbReference type="Gene3D" id="3.40.50.300">
    <property type="entry name" value="P-loop containing nucleotide triphosphate hydrolases"/>
    <property type="match status" value="1"/>
</dbReference>
<keyword evidence="2" id="KW-1185">Reference proteome</keyword>
<protein>
    <submittedName>
        <fullName evidence="1">DNA polymerase-3 subunit delta</fullName>
    </submittedName>
</protein>
<reference evidence="1 2" key="1">
    <citation type="submission" date="2017-09" db="EMBL/GenBank/DDBJ databases">
        <title>Sequencing the genomes of two abundant thermophiles in Great Basin hot springs: Thermocrinis jamiesonii and novel Chloroflexi Thermoflexus hugenholtzii.</title>
        <authorList>
            <person name="Hedlund B."/>
        </authorList>
    </citation>
    <scope>NUCLEOTIDE SEQUENCE [LARGE SCALE GENOMIC DNA]</scope>
    <source>
        <strain evidence="1 2">G233</strain>
    </source>
</reference>
<evidence type="ECO:0000313" key="1">
    <source>
        <dbReference type="EMBL" id="PFG73458.1"/>
    </source>
</evidence>
<name>A0A2A9HCH8_TEPT2</name>
<dbReference type="InterPro" id="IPR050238">
    <property type="entry name" value="DNA_Rep/Repair_Clamp_Loader"/>
</dbReference>
<gene>
    <name evidence="1" type="ORF">A9A59_0655</name>
</gene>
<dbReference type="EMBL" id="PDJQ01000001">
    <property type="protein sequence ID" value="PFG73458.1"/>
    <property type="molecule type" value="Genomic_DNA"/>
</dbReference>